<evidence type="ECO:0000313" key="4">
    <source>
        <dbReference type="EMBL" id="CAI9926427.1"/>
    </source>
</evidence>
<accession>A0AA86TTL2</accession>
<keyword evidence="6" id="KW-1185">Reference proteome</keyword>
<dbReference type="Gene3D" id="3.40.50.300">
    <property type="entry name" value="P-loop containing nucleotide triphosphate hydrolases"/>
    <property type="match status" value="2"/>
</dbReference>
<organism evidence="4">
    <name type="scientific">Hexamita inflata</name>
    <dbReference type="NCBI Taxonomy" id="28002"/>
    <lineage>
        <taxon>Eukaryota</taxon>
        <taxon>Metamonada</taxon>
        <taxon>Diplomonadida</taxon>
        <taxon>Hexamitidae</taxon>
        <taxon>Hexamitinae</taxon>
        <taxon>Hexamita</taxon>
    </lineage>
</organism>
<dbReference type="Proteomes" id="UP001642409">
    <property type="component" value="Unassembled WGS sequence"/>
</dbReference>
<evidence type="ECO:0000256" key="2">
    <source>
        <dbReference type="SAM" id="MobiDB-lite"/>
    </source>
</evidence>
<dbReference type="Gene3D" id="1.20.920.20">
    <property type="match status" value="1"/>
</dbReference>
<dbReference type="EMBL" id="CATOUU010000369">
    <property type="protein sequence ID" value="CAI9926427.1"/>
    <property type="molecule type" value="Genomic_DNA"/>
</dbReference>
<name>A0AA86TTL2_9EUKA</name>
<dbReference type="GO" id="GO:0005524">
    <property type="term" value="F:ATP binding"/>
    <property type="evidence" value="ECO:0007669"/>
    <property type="project" value="InterPro"/>
</dbReference>
<dbReference type="Gene3D" id="3.20.180.20">
    <property type="entry name" value="Dynein heavy chain, N-terminal domain 2"/>
    <property type="match status" value="1"/>
</dbReference>
<dbReference type="InterPro" id="IPR027417">
    <property type="entry name" value="P-loop_NTPase"/>
</dbReference>
<feature type="coiled-coil region" evidence="1">
    <location>
        <begin position="3080"/>
        <end position="3142"/>
    </location>
</feature>
<dbReference type="PANTHER" id="PTHR10676">
    <property type="entry name" value="DYNEIN HEAVY CHAIN FAMILY PROTEIN"/>
    <property type="match status" value="1"/>
</dbReference>
<dbReference type="InterPro" id="IPR042228">
    <property type="entry name" value="Dynein_linker_3"/>
</dbReference>
<evidence type="ECO:0000313" key="5">
    <source>
        <dbReference type="EMBL" id="CAL6002637.1"/>
    </source>
</evidence>
<dbReference type="GO" id="GO:0030286">
    <property type="term" value="C:dynein complex"/>
    <property type="evidence" value="ECO:0007669"/>
    <property type="project" value="InterPro"/>
</dbReference>
<dbReference type="GO" id="GO:0051959">
    <property type="term" value="F:dynein light intermediate chain binding"/>
    <property type="evidence" value="ECO:0007669"/>
    <property type="project" value="InterPro"/>
</dbReference>
<protein>
    <submittedName>
        <fullName evidence="4">Dynein heavy chain</fullName>
    </submittedName>
    <submittedName>
        <fullName evidence="5">Dynein_heavy chain</fullName>
    </submittedName>
</protein>
<dbReference type="Pfam" id="PF12774">
    <property type="entry name" value="AAA_6"/>
    <property type="match status" value="1"/>
</dbReference>
<evidence type="ECO:0000313" key="6">
    <source>
        <dbReference type="Proteomes" id="UP001642409"/>
    </source>
</evidence>
<sequence length="4201" mass="491875">MKKLDVKRNILCFKVSTTEIYYFIEPIVLNMIGFLKASILKAIQQITLINSQLMTSYIQQLQTVPDQLLALQKDYIFPNMMETKDSILDFSCLVGEHGEQSEYVYKTYRKLTDLQAEVDRFNSEKIAFNRTIEIMDSINANSYESQAQKSVRTSTLNKSSERKQTNKLKSKTIVVEPMSSNQSRTLSRNDSFDLHLTNDSLSLENDFKEEKPKEVQQLVLDMEETSRITVYNNNASTKLLQNLLNEQVDNKKLKDVETTINTFGLSKAQYTMFKNFEIKTNNLCELAHSMELMNEQLAINSGKGIDNIINQLQCNQFDYKESITKCKQLKIELERQITTFTAKKQNLYLYFQKNLLCLYLQYMKQIQNIAKQVFITHNDIIFSNQNHINQVYIDEQLVTCFEQQKVDGPQQLYLFMLFQNQLGPDYINNQIEQINEIIFELDIIKINLKEFNDSLILFDTQDFFVNEFFDKKQTEADNICQFIRFIILKKLDIWSDIQDLQKLVQNELSSPIALLNIQNVMNQLGKFQEQFSQNKLCFIEVQNKLIEYLDLIIYNEESNQATGIPEPVVINEKSITSSFISFPVLKYIYFTYKTCIKELQLQQIQNDEIINQKYIDQLLNNIKQRISKVQFDDDLNLKFKSQISVTTDNSFNQKFKVLTNEAVQILVSPPAILDNLLLLLQNLREQLPNIQHLQTIALQPRHFISIAKHLVSPDFNFEINNWNTLIQVPISSKTLNISEILFEDRDNAYRNLLGSRGDGILELLNYSLVINFRRDEINQISNPGSVINFKNPKIFLQQCENLQYGFDVDQYKRVLEQKIEQEETLFQQDIQYLESETEQLADQDSIEQKSQLQTNQLSTINSHVNSVFMRLLELNNRRILKGQKVPSQAQNKVKEKFSLELDRFTTSISRLIYRGIFNENKKFEIFRIISQAVQEYSMLEQLANIQKKVYKLRLPLQKYYFEDNYQVYVLGDISELLSKTTDQLIHMQSLKTQCSRLKDANISLAVQQLNILDNLCLTSQSTVLELNRLLTQYIYLYQSFGLQTQVSKSLQEETRLFQRISRIITEEMQNIQLQNGEYLQCCNTELLKKITHQLQPDIDKVQKALDVFISQKRQSFSRFCFISDTLLCKYLSVQIIEQFMQMSNQTINQVNQQIFDNVGQINIDFASDQDVKKIVLNSVQSREGEYLMLKQINIKQPIEIWTQALSQYMIQSLKDQTQKLYQSSLVSFYDMIKIDGIQFRESYVKQYQQQYNTQVLQITKQAVIFYFLLNYEMFDNRQYMLGLQKGINYTASNDSISLDALINLLIDFQTNCINFYVSQVKNLNPDKMQLQKLQALIQNESYILDILQCIKEQKLTLHDQYLIYQFSDQDQVIYLTSLHSEFYKIQNTVKLQQSKLSSYLSINTHKNYRYEFLGSQQRLIPTFELISTLYQINSSPIPTLLEGNSGIGKTSTAIEYNKTVGQLYCKISCKQSSDISFIKKTIIGALTEGCCVIFDDLIDLQMETMSLLCTYMQLISQSIQQHLQNVYIDGEFYNLNTNFQLLATAQSLELKYQMISQYRVISIIKPKISKIFKNFFKQLGFFWSNLLSNRISQFFKYIQSCYITELKPLDVTYRKMKALYHLIDSQWKSWVNKLLKHEKIAQLLKLGPGQKILKEQQQFSYYLEQFCVCHSIYRLFYPAIISYSQLQLFHNLMLSIFDQECLQLIIKQQSMVQDNIIHNSSTNFEKLEMEFIQLLSTQQYLIPYNKLFIEKQNLNSIEKNEIDIKQLKELNPRIDINVLQAHQAELILQETMNKQQQSIQEQYKKQTISNDMIVVNEQVEKFQQLEESLWIRNGVIILGQYSGKTALWKNSIDSSNMYKIISPGFMSVKELFGTYSDGYFVEGIIPQTIRQFKQVPLTTFESVSTSGLKYIVFDGPIDKQTAEFMNPVLDDTKMLELPNGDQLQINNYLRFIFETENLQALTPTFISRCAVIFVNEIPDLWKACVIQNLRLLFQQDYQEWTNNFKIDPDSKQIIRIAGEETKQITLKLETYYKLSKRTKEQVIHDKISALMHNYYKYNANYYILVLKLFNDIMVYVNKVIKTNNLSINRLFLVTNVLYMFKQLSVSVKENNKQLAVHHYRSYLIFSFVQMFKQMGYSYFKNVISEFSQQEYHKLFEIYGQDVLQNLEYCYYDAKLLIPVRFVDTIKYCGDIALLNKSIGSILELDVLHCEFVPYFQQYIVQTSQTRYNDLNMLKIIKNRSIQSISIGKQALLHLNIFSKQNNIYILTIPAFSSTKDFVDIIKQTYSIEGNQFIPKYNNQVFLFPNFDKSSEQLQKLVQFIIKWKRIFVVINNTIKEFEINDFVFIIQSDYVNTQVMLCQKYDIEYFNQFSTAVISNWSNMPDINPTITPVFGCILQLINNYILQVYKQFNILEVEYAIQMVVVISMLNKNTFSLYITDPSDANYIVPFKRYLFLSVLYIIRQEYINKVSNGNQQALEELLQILCQMYLASQIVELKPNTDTKLKLHLHKNILFKHDICCLTTIVSPINHIVQLSTNYINGQYQQEALLVPHYQITYLEPEFQQVYNEIVQYNMNQVFPLYTPAFCHSRLQQVNDSSMQEISERVQYVSYLFASKKHIVCESAQMDLSLKIYSTVCRQLGIKYIIMQSVGQLLDQLFKTLKQILYKLLSNYQDNTQIEEYCIAILPEYIENVECQKIISQILQGSTNIPALLDDETIRRTQLVFKDQVSLLHVQCFIFNLLNQQIRLLLLANKSEFNKIQIQYKYDIEFEMQKQWSSQSVAKYIFISSFTDKSQQFTVDLQANMDLVLNSYQFLSKYNNESNKQITPIQFQKFCEHFMLVYSKVKTYIIRQQQQLLKALDTFEQAQKTSLMITEQINIKQPVMIAKQKTIQQLLEIQSAQKFESEQLQTQVNNEKRQLSQTLAIIQQEKAFVEAELKDIEPIMKEATLALQSMSRNDAAEIAMINNPSRQIQAVCGAICLILQENPSWASCRLVLGKGDFVYRLLNLDPRDIPDKVINQFGQLVQQEFDLDILFGQSKAVGTLGTWGIAFKKYIEIVNKVEPRVIRVKELQTQYDINKKLAYEKEQQLQQINKQIEQLTNQLQDNYNQASLLEIEIAELEQQLKNIEQIQKLLQQQKIQWQQQLSDINIQSNQAVMYSIFMVVYNILQVNSKPIVETVNKLVKHLKLELGSFDLQSLIDFVSEREHMLSLTKYSQTNDEFTLLTILNLDLLQNSVVILDRDKQFETYVNNICLNKQKVITIVYDINFKEQLLRAVNDNAFLVVYCQICNISVQLQQLQAQLPFNLSDLITQTSNIKKEVVFEDIKFMVNGKFQMIIVDQQTKCLQIDQTSSFNVVSFLVHSQTIEQLLLSVIVQQLSDGIQVEYQELVATKTQFNVDFAKIENNIIHLLSRLDIKNKHQQCDLIKELQTLTSKQQEINSNIQKMYITQQKIDEQKSKYIIDSKLLAVLYNNLNVVGSYPLNLYLYYIKMFIENGVHVVSQYILKSVSQIDEMQLKLRYLFSLDEKDQLIKSCIQIIQSNDEVCSVTDENTMSIGIIQFNKNESDASIPLQDITDIFCGFKEKVQPDQLLERRLMIGKLLFGLFKVKGADYRNPLTDDNKFKKFAQDLISVPIVVQDIDYELQTAICQSVIMEWQKIVLQLFKQSSPQLIKQLVQRVNKQYNNKLSDLQIQYLYLVFVKHFDKSTLQSELNQFISENIFRTQLFEQKNCSPYNLLKLSKQMQLICKYSDAFETILAFQQQLEKPIQIVNYYKGITLTTPCILVVQQQVNTKDLTTIIELNAEYTIFVSDTNETLHSFPKYYLNEILDFKDQSRTLVTRMSQELRLILGDTYQFNDNQIVQLFQSLRLDAAKNIEMTEMKQALLTLKEQLIMYEITETPLDYYHITNFLKFLLKDKISRQDFKELISITLQGQQTPIKQIQSHSFANTLDKKYLIPQIEPLTPIHAFLLEEIAFANLISQGEFKSTHNDINKAVQYITELVYNSNIKQIDVQMILRPKNLFQTLLLQAVHYYGGKINEYNLVFGLDTNQNDLQLINLDIMNAQPGVLFTYAPKKYSTFSLKVAASREYKRRNIILPLGNIFFEDTVQMIQSKVQQSPKDKHEIIRPITPKMLKETIKQTEENVLCTSHKTNDKLLTQYMLKQQQYSCFKEKLQNIQIVRNGESQWIIQVSSESNLNLQGAWIEI</sequence>
<dbReference type="EMBL" id="CAXDID020000046">
    <property type="protein sequence ID" value="CAL6002637.1"/>
    <property type="molecule type" value="Genomic_DNA"/>
</dbReference>
<reference evidence="5 6" key="2">
    <citation type="submission" date="2024-07" db="EMBL/GenBank/DDBJ databases">
        <authorList>
            <person name="Akdeniz Z."/>
        </authorList>
    </citation>
    <scope>NUCLEOTIDE SEQUENCE [LARGE SCALE GENOMIC DNA]</scope>
</reference>
<evidence type="ECO:0000256" key="1">
    <source>
        <dbReference type="SAM" id="Coils"/>
    </source>
</evidence>
<dbReference type="GO" id="GO:0045505">
    <property type="term" value="F:dynein intermediate chain binding"/>
    <property type="evidence" value="ECO:0007669"/>
    <property type="project" value="InterPro"/>
</dbReference>
<dbReference type="InterPro" id="IPR035699">
    <property type="entry name" value="AAA_6"/>
</dbReference>
<feature type="compositionally biased region" description="Polar residues" evidence="2">
    <location>
        <begin position="146"/>
        <end position="158"/>
    </location>
</feature>
<dbReference type="SUPFAM" id="SSF52540">
    <property type="entry name" value="P-loop containing nucleoside triphosphate hydrolases"/>
    <property type="match status" value="1"/>
</dbReference>
<keyword evidence="1" id="KW-0175">Coiled coil</keyword>
<evidence type="ECO:0000259" key="3">
    <source>
        <dbReference type="Pfam" id="PF12774"/>
    </source>
</evidence>
<gene>
    <name evidence="4" type="ORF">HINF_LOCUS14072</name>
    <name evidence="5" type="ORF">HINF_LOCUS18012</name>
</gene>
<dbReference type="GO" id="GO:0097729">
    <property type="term" value="C:9+2 motile cilium"/>
    <property type="evidence" value="ECO:0007669"/>
    <property type="project" value="TreeGrafter"/>
</dbReference>
<reference evidence="4" key="1">
    <citation type="submission" date="2023-06" db="EMBL/GenBank/DDBJ databases">
        <authorList>
            <person name="Kurt Z."/>
        </authorList>
    </citation>
    <scope>NUCLEOTIDE SEQUENCE</scope>
</reference>
<dbReference type="PANTHER" id="PTHR10676:SF339">
    <property type="entry name" value="DYNEIN AXONEMAL HEAVY CHAIN 6"/>
    <property type="match status" value="1"/>
</dbReference>
<feature type="region of interest" description="Disordered" evidence="2">
    <location>
        <begin position="146"/>
        <end position="168"/>
    </location>
</feature>
<feature type="domain" description="Dynein heavy chain hydrolytic ATP-binding dynein motor region" evidence="3">
    <location>
        <begin position="1408"/>
        <end position="1601"/>
    </location>
</feature>
<dbReference type="GO" id="GO:0060294">
    <property type="term" value="P:cilium movement involved in cell motility"/>
    <property type="evidence" value="ECO:0007669"/>
    <property type="project" value="TreeGrafter"/>
</dbReference>
<dbReference type="InterPro" id="IPR026983">
    <property type="entry name" value="DHC"/>
</dbReference>
<proteinExistence type="predicted"/>
<feature type="coiled-coil region" evidence="1">
    <location>
        <begin position="2907"/>
        <end position="2934"/>
    </location>
</feature>
<dbReference type="GO" id="GO:0008569">
    <property type="term" value="F:minus-end-directed microtubule motor activity"/>
    <property type="evidence" value="ECO:0007669"/>
    <property type="project" value="TreeGrafter"/>
</dbReference>
<comment type="caution">
    <text evidence="4">The sequence shown here is derived from an EMBL/GenBank/DDBJ whole genome shotgun (WGS) entry which is preliminary data.</text>
</comment>